<dbReference type="Proteomes" id="UP000244005">
    <property type="component" value="Unassembled WGS sequence"/>
</dbReference>
<name>A0A2R6W5Z3_MARPO</name>
<dbReference type="EMBL" id="KZ772815">
    <property type="protein sequence ID" value="PTQ29242.1"/>
    <property type="molecule type" value="Genomic_DNA"/>
</dbReference>
<sequence>MWLTWTIQYIAEDAGHIVTSPSVLQIGKIPQSCAFVHMYIQSEVSILGPVGYRPTTLPLRHSDCMSDLHS</sequence>
<dbReference type="AlphaFoldDB" id="A0A2R6W5Z3"/>
<gene>
    <name evidence="1" type="ORF">MARPO_0145s0010</name>
</gene>
<dbReference type="Gramene" id="Mp6g17760.1">
    <property type="protein sequence ID" value="Mp6g17760.1.cds"/>
    <property type="gene ID" value="Mp6g17760"/>
</dbReference>
<organism evidence="1 2">
    <name type="scientific">Marchantia polymorpha</name>
    <name type="common">Common liverwort</name>
    <name type="synonym">Marchantia aquatica</name>
    <dbReference type="NCBI Taxonomy" id="3197"/>
    <lineage>
        <taxon>Eukaryota</taxon>
        <taxon>Viridiplantae</taxon>
        <taxon>Streptophyta</taxon>
        <taxon>Embryophyta</taxon>
        <taxon>Marchantiophyta</taxon>
        <taxon>Marchantiopsida</taxon>
        <taxon>Marchantiidae</taxon>
        <taxon>Marchantiales</taxon>
        <taxon>Marchantiaceae</taxon>
        <taxon>Marchantia</taxon>
    </lineage>
</organism>
<protein>
    <submittedName>
        <fullName evidence="1">Uncharacterized protein</fullName>
    </submittedName>
</protein>
<keyword evidence="2" id="KW-1185">Reference proteome</keyword>
<reference evidence="2" key="1">
    <citation type="journal article" date="2017" name="Cell">
        <title>Insights into land plant evolution garnered from the Marchantia polymorpha genome.</title>
        <authorList>
            <person name="Bowman J.L."/>
            <person name="Kohchi T."/>
            <person name="Yamato K.T."/>
            <person name="Jenkins J."/>
            <person name="Shu S."/>
            <person name="Ishizaki K."/>
            <person name="Yamaoka S."/>
            <person name="Nishihama R."/>
            <person name="Nakamura Y."/>
            <person name="Berger F."/>
            <person name="Adam C."/>
            <person name="Aki S.S."/>
            <person name="Althoff F."/>
            <person name="Araki T."/>
            <person name="Arteaga-Vazquez M.A."/>
            <person name="Balasubrmanian S."/>
            <person name="Barry K."/>
            <person name="Bauer D."/>
            <person name="Boehm C.R."/>
            <person name="Briginshaw L."/>
            <person name="Caballero-Perez J."/>
            <person name="Catarino B."/>
            <person name="Chen F."/>
            <person name="Chiyoda S."/>
            <person name="Chovatia M."/>
            <person name="Davies K.M."/>
            <person name="Delmans M."/>
            <person name="Demura T."/>
            <person name="Dierschke T."/>
            <person name="Dolan L."/>
            <person name="Dorantes-Acosta A.E."/>
            <person name="Eklund D.M."/>
            <person name="Florent S.N."/>
            <person name="Flores-Sandoval E."/>
            <person name="Fujiyama A."/>
            <person name="Fukuzawa H."/>
            <person name="Galik B."/>
            <person name="Grimanelli D."/>
            <person name="Grimwood J."/>
            <person name="Grossniklaus U."/>
            <person name="Hamada T."/>
            <person name="Haseloff J."/>
            <person name="Hetherington A.J."/>
            <person name="Higo A."/>
            <person name="Hirakawa Y."/>
            <person name="Hundley H.N."/>
            <person name="Ikeda Y."/>
            <person name="Inoue K."/>
            <person name="Inoue S.I."/>
            <person name="Ishida S."/>
            <person name="Jia Q."/>
            <person name="Kakita M."/>
            <person name="Kanazawa T."/>
            <person name="Kawai Y."/>
            <person name="Kawashima T."/>
            <person name="Kennedy M."/>
            <person name="Kinose K."/>
            <person name="Kinoshita T."/>
            <person name="Kohara Y."/>
            <person name="Koide E."/>
            <person name="Komatsu K."/>
            <person name="Kopischke S."/>
            <person name="Kubo M."/>
            <person name="Kyozuka J."/>
            <person name="Lagercrantz U."/>
            <person name="Lin S.S."/>
            <person name="Lindquist E."/>
            <person name="Lipzen A.M."/>
            <person name="Lu C.W."/>
            <person name="De Luna E."/>
            <person name="Martienssen R.A."/>
            <person name="Minamino N."/>
            <person name="Mizutani M."/>
            <person name="Mizutani M."/>
            <person name="Mochizuki N."/>
            <person name="Monte I."/>
            <person name="Mosher R."/>
            <person name="Nagasaki H."/>
            <person name="Nakagami H."/>
            <person name="Naramoto S."/>
            <person name="Nishitani K."/>
            <person name="Ohtani M."/>
            <person name="Okamoto T."/>
            <person name="Okumura M."/>
            <person name="Phillips J."/>
            <person name="Pollak B."/>
            <person name="Reinders A."/>
            <person name="Rovekamp M."/>
            <person name="Sano R."/>
            <person name="Sawa S."/>
            <person name="Schmid M.W."/>
            <person name="Shirakawa M."/>
            <person name="Solano R."/>
            <person name="Spunde A."/>
            <person name="Suetsugu N."/>
            <person name="Sugano S."/>
            <person name="Sugiyama A."/>
            <person name="Sun R."/>
            <person name="Suzuki Y."/>
            <person name="Takenaka M."/>
            <person name="Takezawa D."/>
            <person name="Tomogane H."/>
            <person name="Tsuzuki M."/>
            <person name="Ueda T."/>
            <person name="Umeda M."/>
            <person name="Ward J.M."/>
            <person name="Watanabe Y."/>
            <person name="Yazaki K."/>
            <person name="Yokoyama R."/>
            <person name="Yoshitake Y."/>
            <person name="Yotsui I."/>
            <person name="Zachgo S."/>
            <person name="Schmutz J."/>
        </authorList>
    </citation>
    <scope>NUCLEOTIDE SEQUENCE [LARGE SCALE GENOMIC DNA]</scope>
    <source>
        <strain evidence="2">Tak-1</strain>
    </source>
</reference>
<proteinExistence type="predicted"/>
<accession>A0A2R6W5Z3</accession>
<evidence type="ECO:0000313" key="1">
    <source>
        <dbReference type="EMBL" id="PTQ29242.1"/>
    </source>
</evidence>
<evidence type="ECO:0000313" key="2">
    <source>
        <dbReference type="Proteomes" id="UP000244005"/>
    </source>
</evidence>